<reference evidence="2 3" key="1">
    <citation type="submission" date="2020-03" db="EMBL/GenBank/DDBJ databases">
        <title>Genomic Encyclopedia of Type Strains, Phase IV (KMG-IV): sequencing the most valuable type-strain genomes for metagenomic binning, comparative biology and taxonomic classification.</title>
        <authorList>
            <person name="Goeker M."/>
        </authorList>
    </citation>
    <scope>NUCLEOTIDE SEQUENCE [LARGE SCALE GENOMIC DNA]</scope>
    <source>
        <strain evidence="2 3">DSM 105096</strain>
    </source>
</reference>
<dbReference type="GO" id="GO:0006508">
    <property type="term" value="P:proteolysis"/>
    <property type="evidence" value="ECO:0007669"/>
    <property type="project" value="UniProtKB-KW"/>
</dbReference>
<dbReference type="EMBL" id="JAATJH010000003">
    <property type="protein sequence ID" value="NJC26808.1"/>
    <property type="molecule type" value="Genomic_DNA"/>
</dbReference>
<keyword evidence="3" id="KW-1185">Reference proteome</keyword>
<dbReference type="Proteomes" id="UP000770785">
    <property type="component" value="Unassembled WGS sequence"/>
</dbReference>
<keyword evidence="2" id="KW-0645">Protease</keyword>
<comment type="caution">
    <text evidence="2">The sequence shown here is derived from an EMBL/GenBank/DDBJ whole genome shotgun (WGS) entry which is preliminary data.</text>
</comment>
<dbReference type="RefSeq" id="WP_168037567.1">
    <property type="nucleotide sequence ID" value="NZ_JAATJH010000003.1"/>
</dbReference>
<name>A0ABX0XDC1_9BACT</name>
<keyword evidence="2" id="KW-0378">Hydrolase</keyword>
<protein>
    <submittedName>
        <fullName evidence="2">Membrane protein implicated in regulation of membrane protease activity</fullName>
    </submittedName>
</protein>
<proteinExistence type="predicted"/>
<organism evidence="2 3">
    <name type="scientific">Neolewinella antarctica</name>
    <dbReference type="NCBI Taxonomy" id="442734"/>
    <lineage>
        <taxon>Bacteria</taxon>
        <taxon>Pseudomonadati</taxon>
        <taxon>Bacteroidota</taxon>
        <taxon>Saprospiria</taxon>
        <taxon>Saprospirales</taxon>
        <taxon>Lewinellaceae</taxon>
        <taxon>Neolewinella</taxon>
    </lineage>
</organism>
<accession>A0ABX0XDC1</accession>
<evidence type="ECO:0000256" key="1">
    <source>
        <dbReference type="SAM" id="Phobius"/>
    </source>
</evidence>
<evidence type="ECO:0000313" key="2">
    <source>
        <dbReference type="EMBL" id="NJC26808.1"/>
    </source>
</evidence>
<feature type="transmembrane region" description="Helical" evidence="1">
    <location>
        <begin position="69"/>
        <end position="90"/>
    </location>
</feature>
<keyword evidence="1" id="KW-0812">Transmembrane</keyword>
<feature type="transmembrane region" description="Helical" evidence="1">
    <location>
        <begin position="43"/>
        <end position="62"/>
    </location>
</feature>
<gene>
    <name evidence="2" type="ORF">GGR27_002318</name>
</gene>
<evidence type="ECO:0000313" key="3">
    <source>
        <dbReference type="Proteomes" id="UP000770785"/>
    </source>
</evidence>
<keyword evidence="1" id="KW-0472">Membrane</keyword>
<dbReference type="GO" id="GO:0008233">
    <property type="term" value="F:peptidase activity"/>
    <property type="evidence" value="ECO:0007669"/>
    <property type="project" value="UniProtKB-KW"/>
</dbReference>
<dbReference type="Gene3D" id="2.40.50.140">
    <property type="entry name" value="Nucleic acid-binding proteins"/>
    <property type="match status" value="1"/>
</dbReference>
<dbReference type="InterPro" id="IPR012340">
    <property type="entry name" value="NA-bd_OB-fold"/>
</dbReference>
<keyword evidence="1" id="KW-1133">Transmembrane helix</keyword>
<sequence>MIELLTTISLVSGGILFLLLLLSLLGGLDLDVDVDADADGLGIFKSVLTFVSMGAWVVKLMLVSYDNPALAFTVGAAAGAVGVWVMSQLLKLMLRQESNVNFKADDALFQQGKVYLKIPGEGQGLVNVRVKGRNREFKATAEDGLELPTGTPVEVVNLAADGSIVVRQLA</sequence>